<feature type="active site" description="Proton donor/acceptor" evidence="12">
    <location>
        <position position="132"/>
    </location>
</feature>
<dbReference type="Proteomes" id="UP001529340">
    <property type="component" value="Unassembled WGS sequence"/>
</dbReference>
<reference evidence="14 15" key="3">
    <citation type="submission" date="2023-06" db="EMBL/GenBank/DDBJ databases">
        <authorList>
            <person name="Zeman M."/>
            <person name="Kubasova T."/>
            <person name="Jahodarova E."/>
            <person name="Nykrynova M."/>
            <person name="Rychlik I."/>
        </authorList>
    </citation>
    <scope>NUCLEOTIDE SEQUENCE [LARGE SCALE GENOMIC DNA]</scope>
    <source>
        <strain evidence="14 15">ET39</strain>
    </source>
</reference>
<dbReference type="PIRSF" id="PIRSF001365">
    <property type="entry name" value="DHDPS"/>
    <property type="match status" value="1"/>
</dbReference>
<evidence type="ECO:0000256" key="11">
    <source>
        <dbReference type="ARBA" id="ARBA00047836"/>
    </source>
</evidence>
<protein>
    <recommendedName>
        <fullName evidence="4 12">4-hydroxy-tetrahydrodipicolinate synthase</fullName>
        <shortName evidence="12">HTPA synthase</shortName>
        <ecNumber evidence="4 12">4.3.3.7</ecNumber>
    </recommendedName>
</protein>
<evidence type="ECO:0000256" key="9">
    <source>
        <dbReference type="ARBA" id="ARBA00023239"/>
    </source>
</evidence>
<name>A0ABT7UEP5_9FIRM</name>
<reference evidence="14 15" key="1">
    <citation type="submission" date="2023-06" db="EMBL/GenBank/DDBJ databases">
        <title>Identification and characterization of horizontal gene transfer across gut microbiota members of farm animals based on homology search.</title>
        <authorList>
            <person name="Schwarzerova J."/>
            <person name="Nykrynova M."/>
            <person name="Jureckova K."/>
            <person name="Cejkova D."/>
            <person name="Rychlik I."/>
        </authorList>
    </citation>
    <scope>NUCLEOTIDE SEQUENCE [LARGE SCALE GENOMIC DNA]</scope>
    <source>
        <strain evidence="14 15">ET39</strain>
    </source>
</reference>
<dbReference type="PROSITE" id="PS00666">
    <property type="entry name" value="DHDPS_2"/>
    <property type="match status" value="1"/>
</dbReference>
<dbReference type="PRINTS" id="PR00146">
    <property type="entry name" value="DHPICSNTHASE"/>
</dbReference>
<accession>A0ABT7UEP5</accession>
<evidence type="ECO:0000256" key="8">
    <source>
        <dbReference type="ARBA" id="ARBA00023154"/>
    </source>
</evidence>
<dbReference type="HAMAP" id="MF_00418">
    <property type="entry name" value="DapA"/>
    <property type="match status" value="1"/>
</dbReference>
<dbReference type="Gene3D" id="3.20.20.70">
    <property type="entry name" value="Aldolase class I"/>
    <property type="match status" value="1"/>
</dbReference>
<organism evidence="14 15">
    <name type="scientific">Amedibacillus dolichus</name>
    <dbReference type="NCBI Taxonomy" id="31971"/>
    <lineage>
        <taxon>Bacteria</taxon>
        <taxon>Bacillati</taxon>
        <taxon>Bacillota</taxon>
        <taxon>Erysipelotrichia</taxon>
        <taxon>Erysipelotrichales</taxon>
        <taxon>Erysipelotrichaceae</taxon>
        <taxon>Amedibacillus</taxon>
    </lineage>
</organism>
<dbReference type="InterPro" id="IPR002220">
    <property type="entry name" value="DapA-like"/>
</dbReference>
<evidence type="ECO:0000256" key="6">
    <source>
        <dbReference type="ARBA" id="ARBA00022605"/>
    </source>
</evidence>
<dbReference type="RefSeq" id="WP_289608534.1">
    <property type="nucleotide sequence ID" value="NZ_JAUDCG010000077.1"/>
</dbReference>
<keyword evidence="8 12" id="KW-0457">Lysine biosynthesis</keyword>
<evidence type="ECO:0000256" key="12">
    <source>
        <dbReference type="HAMAP-Rule" id="MF_00418"/>
    </source>
</evidence>
<dbReference type="PANTHER" id="PTHR12128:SF66">
    <property type="entry name" value="4-HYDROXY-2-OXOGLUTARATE ALDOLASE, MITOCHONDRIAL"/>
    <property type="match status" value="1"/>
</dbReference>
<evidence type="ECO:0000256" key="1">
    <source>
        <dbReference type="ARBA" id="ARBA00003294"/>
    </source>
</evidence>
<evidence type="ECO:0000256" key="2">
    <source>
        <dbReference type="ARBA" id="ARBA00005120"/>
    </source>
</evidence>
<evidence type="ECO:0000313" key="14">
    <source>
        <dbReference type="EMBL" id="MDM8158108.1"/>
    </source>
</evidence>
<dbReference type="EMBL" id="JAUDCG010000077">
    <property type="protein sequence ID" value="MDM8158108.1"/>
    <property type="molecule type" value="Genomic_DNA"/>
</dbReference>
<feature type="binding site" evidence="12">
    <location>
        <position position="44"/>
    </location>
    <ligand>
        <name>pyruvate</name>
        <dbReference type="ChEBI" id="CHEBI:15361"/>
    </ligand>
</feature>
<dbReference type="InterPro" id="IPR020625">
    <property type="entry name" value="Schiff_base-form_aldolases_AS"/>
</dbReference>
<comment type="subcellular location">
    <subcellularLocation>
        <location evidence="12">Cytoplasm</location>
    </subcellularLocation>
</comment>
<dbReference type="InterPro" id="IPR013785">
    <property type="entry name" value="Aldolase_TIM"/>
</dbReference>
<dbReference type="SMART" id="SM01130">
    <property type="entry name" value="DHDPS"/>
    <property type="match status" value="1"/>
</dbReference>
<keyword evidence="7 12" id="KW-0220">Diaminopimelate biosynthesis</keyword>
<feature type="site" description="Part of a proton relay during catalysis" evidence="12">
    <location>
        <position position="106"/>
    </location>
</feature>
<reference evidence="15" key="2">
    <citation type="submission" date="2023-06" db="EMBL/GenBank/DDBJ databases">
        <title>Identification and characterization of horizontal gene transfer across gut microbiota members of farm animals based on homology search.</title>
        <authorList>
            <person name="Zeman M."/>
            <person name="Kubasova T."/>
            <person name="Jahodarova E."/>
            <person name="Nykrynova M."/>
            <person name="Rychlik I."/>
        </authorList>
    </citation>
    <scope>NUCLEOTIDE SEQUENCE [LARGE SCALE GENOMIC DNA]</scope>
    <source>
        <strain evidence="15">ET39</strain>
    </source>
</reference>
<dbReference type="Pfam" id="PF00701">
    <property type="entry name" value="DHDPS"/>
    <property type="match status" value="1"/>
</dbReference>
<comment type="subunit">
    <text evidence="12">Homotetramer; dimer of dimers.</text>
</comment>
<proteinExistence type="inferred from homology"/>
<dbReference type="CDD" id="cd00950">
    <property type="entry name" value="DHDPS"/>
    <property type="match status" value="1"/>
</dbReference>
<comment type="pathway">
    <text evidence="2 12">Amino-acid biosynthesis; L-lysine biosynthesis via DAP pathway; (S)-tetrahydrodipicolinate from L-aspartate: step 3/4.</text>
</comment>
<keyword evidence="10 12" id="KW-0704">Schiff base</keyword>
<keyword evidence="15" id="KW-1185">Reference proteome</keyword>
<evidence type="ECO:0000256" key="7">
    <source>
        <dbReference type="ARBA" id="ARBA00022915"/>
    </source>
</evidence>
<evidence type="ECO:0000313" key="15">
    <source>
        <dbReference type="Proteomes" id="UP001529340"/>
    </source>
</evidence>
<dbReference type="EC" id="4.3.3.7" evidence="4 12"/>
<dbReference type="SUPFAM" id="SSF51569">
    <property type="entry name" value="Aldolase"/>
    <property type="match status" value="1"/>
</dbReference>
<feature type="active site" description="Schiff-base intermediate with substrate" evidence="12">
    <location>
        <position position="161"/>
    </location>
</feature>
<comment type="caution">
    <text evidence="12">Was originally thought to be a dihydrodipicolinate synthase (DHDPS), catalyzing the condensation of (S)-aspartate-beta-semialdehyde [(S)-ASA] and pyruvate to dihydrodipicolinate (DHDP). However, it was shown in E.coli that the product of the enzymatic reaction is not dihydrodipicolinate but in fact (4S)-4-hydroxy-2,3,4,5-tetrahydro-(2S)-dipicolinic acid (HTPA), and that the consecutive dehydration reaction leading to DHDP is not spontaneous but catalyzed by DapB.</text>
</comment>
<dbReference type="PANTHER" id="PTHR12128">
    <property type="entry name" value="DIHYDRODIPICOLINATE SYNTHASE"/>
    <property type="match status" value="1"/>
</dbReference>
<keyword evidence="9 12" id="KW-0456">Lyase</keyword>
<evidence type="ECO:0000256" key="4">
    <source>
        <dbReference type="ARBA" id="ARBA00012086"/>
    </source>
</evidence>
<gene>
    <name evidence="12 14" type="primary">dapA</name>
    <name evidence="14" type="ORF">QUV96_10770</name>
</gene>
<feature type="site" description="Part of a proton relay during catalysis" evidence="12">
    <location>
        <position position="43"/>
    </location>
</feature>
<evidence type="ECO:0000256" key="5">
    <source>
        <dbReference type="ARBA" id="ARBA00022490"/>
    </source>
</evidence>
<evidence type="ECO:0000256" key="10">
    <source>
        <dbReference type="ARBA" id="ARBA00023270"/>
    </source>
</evidence>
<dbReference type="GO" id="GO:0008840">
    <property type="term" value="F:4-hydroxy-tetrahydrodipicolinate synthase activity"/>
    <property type="evidence" value="ECO:0007669"/>
    <property type="project" value="UniProtKB-EC"/>
</dbReference>
<dbReference type="InterPro" id="IPR005263">
    <property type="entry name" value="DapA"/>
</dbReference>
<dbReference type="NCBIfam" id="TIGR00674">
    <property type="entry name" value="dapA"/>
    <property type="match status" value="1"/>
</dbReference>
<keyword evidence="5 12" id="KW-0963">Cytoplasm</keyword>
<comment type="similarity">
    <text evidence="3 12 13">Belongs to the DapA family.</text>
</comment>
<comment type="caution">
    <text evidence="14">The sequence shown here is derived from an EMBL/GenBank/DDBJ whole genome shotgun (WGS) entry which is preliminary data.</text>
</comment>
<evidence type="ECO:0000256" key="13">
    <source>
        <dbReference type="PIRNR" id="PIRNR001365"/>
    </source>
</evidence>
<comment type="function">
    <text evidence="1 12">Catalyzes the condensation of (S)-aspartate-beta-semialdehyde [(S)-ASA] and pyruvate to 4-hydroxy-tetrahydrodipicolinate (HTPA).</text>
</comment>
<sequence length="291" mass="31959">MKEILTALITPFQSDGSVDASALRKLVHTQMEEGADGFIVCGTTAETPTLTREEQRQIIETVLSLTTGRCKVYAGVGTNCTATTIANICSFERYPLDGYLLVTPYYNRPSEEGLFRHFQAAAAVTRKTIMLYHVPSRTASSITVALFERLLAVCPNITALKYAASDYQAMAAFKRRHPQICLYSGEDASCFAAMQAGFDGVVSVMSHLQLPAMRKAIETEDPALIEQLQTFAGYCFLGASPAPVKYMLSRRSQCENVLRLPLCPIDASIKKRLDEEALPLNDRLRSAPALS</sequence>
<keyword evidence="6 12" id="KW-0028">Amino-acid biosynthesis</keyword>
<comment type="catalytic activity">
    <reaction evidence="11 12">
        <text>L-aspartate 4-semialdehyde + pyruvate = (2S,4S)-4-hydroxy-2,3,4,5-tetrahydrodipicolinate + H2O + H(+)</text>
        <dbReference type="Rhea" id="RHEA:34171"/>
        <dbReference type="ChEBI" id="CHEBI:15361"/>
        <dbReference type="ChEBI" id="CHEBI:15377"/>
        <dbReference type="ChEBI" id="CHEBI:15378"/>
        <dbReference type="ChEBI" id="CHEBI:67139"/>
        <dbReference type="ChEBI" id="CHEBI:537519"/>
        <dbReference type="EC" id="4.3.3.7"/>
    </reaction>
</comment>
<feature type="binding site" evidence="12">
    <location>
        <position position="202"/>
    </location>
    <ligand>
        <name>pyruvate</name>
        <dbReference type="ChEBI" id="CHEBI:15361"/>
    </ligand>
</feature>
<evidence type="ECO:0000256" key="3">
    <source>
        <dbReference type="ARBA" id="ARBA00007592"/>
    </source>
</evidence>